<comment type="caution">
    <text evidence="1">The sequence shown here is derived from an EMBL/GenBank/DDBJ whole genome shotgun (WGS) entry which is preliminary data.</text>
</comment>
<keyword evidence="2" id="KW-1185">Reference proteome</keyword>
<reference evidence="1 2" key="1">
    <citation type="submission" date="2023-10" db="EMBL/GenBank/DDBJ databases">
        <authorList>
            <person name="Botero Cardona J."/>
        </authorList>
    </citation>
    <scope>NUCLEOTIDE SEQUENCE [LARGE SCALE GENOMIC DNA]</scope>
    <source>
        <strain evidence="1 2">R-82641</strain>
    </source>
</reference>
<accession>A0ABM9MTL0</accession>
<evidence type="ECO:0000313" key="2">
    <source>
        <dbReference type="Proteomes" id="UP001314200"/>
    </source>
</evidence>
<dbReference type="EMBL" id="CAUZLY010000005">
    <property type="protein sequence ID" value="CAK1239076.1"/>
    <property type="molecule type" value="Genomic_DNA"/>
</dbReference>
<sequence length="31" mass="3620">MTKFSKEYKLQAVKKTIKYDLSANQVAHEYG</sequence>
<name>A0ABM9MTL0_9LACO</name>
<protein>
    <recommendedName>
        <fullName evidence="3">Transposase</fullName>
    </recommendedName>
</protein>
<evidence type="ECO:0008006" key="3">
    <source>
        <dbReference type="Google" id="ProtNLM"/>
    </source>
</evidence>
<proteinExistence type="predicted"/>
<gene>
    <name evidence="1" type="ORF">R82641_BJNNKPBH_00669</name>
</gene>
<dbReference type="Proteomes" id="UP001314200">
    <property type="component" value="Unassembled WGS sequence"/>
</dbReference>
<organism evidence="1 2">
    <name type="scientific">Fructobacillus cardui</name>
    <dbReference type="NCBI Taxonomy" id="2893170"/>
    <lineage>
        <taxon>Bacteria</taxon>
        <taxon>Bacillati</taxon>
        <taxon>Bacillota</taxon>
        <taxon>Bacilli</taxon>
        <taxon>Lactobacillales</taxon>
        <taxon>Lactobacillaceae</taxon>
        <taxon>Fructobacillus</taxon>
    </lineage>
</organism>
<evidence type="ECO:0000313" key="1">
    <source>
        <dbReference type="EMBL" id="CAK1239076.1"/>
    </source>
</evidence>